<dbReference type="EnsemblPlants" id="OMERI01G18340.1">
    <property type="protein sequence ID" value="OMERI01G18340.1"/>
    <property type="gene ID" value="OMERI01G18340"/>
</dbReference>
<reference evidence="2" key="1">
    <citation type="submission" date="2015-04" db="UniProtKB">
        <authorList>
            <consortium name="EnsemblPlants"/>
        </authorList>
    </citation>
    <scope>IDENTIFICATION</scope>
</reference>
<sequence>MAMRKRSARRQAWRTSALGRPHCCWNDVAVVVSGGVTHATAGISSFRSRSVSGGATSSRARLTSAQSSSARNAAVSSTDTELGY</sequence>
<organism evidence="2">
    <name type="scientific">Oryza meridionalis</name>
    <dbReference type="NCBI Taxonomy" id="40149"/>
    <lineage>
        <taxon>Eukaryota</taxon>
        <taxon>Viridiplantae</taxon>
        <taxon>Streptophyta</taxon>
        <taxon>Embryophyta</taxon>
        <taxon>Tracheophyta</taxon>
        <taxon>Spermatophyta</taxon>
        <taxon>Magnoliopsida</taxon>
        <taxon>Liliopsida</taxon>
        <taxon>Poales</taxon>
        <taxon>Poaceae</taxon>
        <taxon>BOP clade</taxon>
        <taxon>Oryzoideae</taxon>
        <taxon>Oryzeae</taxon>
        <taxon>Oryzinae</taxon>
        <taxon>Oryza</taxon>
    </lineage>
</organism>
<evidence type="ECO:0000313" key="3">
    <source>
        <dbReference type="Proteomes" id="UP000008021"/>
    </source>
</evidence>
<name>A0A0E0C3M5_9ORYZ</name>
<proteinExistence type="predicted"/>
<evidence type="ECO:0000256" key="1">
    <source>
        <dbReference type="SAM" id="MobiDB-lite"/>
    </source>
</evidence>
<evidence type="ECO:0000313" key="2">
    <source>
        <dbReference type="EnsemblPlants" id="OMERI01G18340.1"/>
    </source>
</evidence>
<dbReference type="Gramene" id="OMERI01G18340.1">
    <property type="protein sequence ID" value="OMERI01G18340.1"/>
    <property type="gene ID" value="OMERI01G18340"/>
</dbReference>
<protein>
    <submittedName>
        <fullName evidence="2">Uncharacterized protein</fullName>
    </submittedName>
</protein>
<dbReference type="Proteomes" id="UP000008021">
    <property type="component" value="Chromosome 1"/>
</dbReference>
<keyword evidence="3" id="KW-1185">Reference proteome</keyword>
<accession>A0A0E0C3M5</accession>
<reference evidence="2" key="2">
    <citation type="submission" date="2018-05" db="EMBL/GenBank/DDBJ databases">
        <title>OmerRS3 (Oryza meridionalis Reference Sequence Version 3).</title>
        <authorList>
            <person name="Zhang J."/>
            <person name="Kudrna D."/>
            <person name="Lee S."/>
            <person name="Talag J."/>
            <person name="Welchert J."/>
            <person name="Wing R.A."/>
        </authorList>
    </citation>
    <scope>NUCLEOTIDE SEQUENCE [LARGE SCALE GENOMIC DNA]</scope>
    <source>
        <strain evidence="2">cv. OR44</strain>
    </source>
</reference>
<dbReference type="HOGENOM" id="CLU_2531244_0_0_1"/>
<dbReference type="AlphaFoldDB" id="A0A0E0C3M5"/>
<feature type="region of interest" description="Disordered" evidence="1">
    <location>
        <begin position="47"/>
        <end position="84"/>
    </location>
</feature>